<dbReference type="Gene3D" id="2.40.50.90">
    <property type="match status" value="1"/>
</dbReference>
<dbReference type="KEGG" id="palw:PSAL_004190"/>
<sequence>MFPLTALRPAILRGALSLAALTVSALSLASVPQIARAEFSVTGAARVVDGDTLDIAGTKIRLFGIDAPESAQSCNGLPCGQQSTAFMQRITSGRQITCTGAEYDAYDRLLAHCFAGKVDLGGTMIANGHAMAFVRYSRDYLPLEDEARAAGRGLWARGTPQTPWDFRASRWNSASQVTPENCPIKGNISRSGERIYHTPYSRSYAATRISTDHGERWFCSEAEALAAGWRAPLR</sequence>
<protein>
    <submittedName>
        <fullName evidence="4">Uncharacterized protein</fullName>
    </submittedName>
</protein>
<dbReference type="PANTHER" id="PTHR12302">
    <property type="entry name" value="EBNA2 BINDING PROTEIN P100"/>
    <property type="match status" value="1"/>
</dbReference>
<gene>
    <name evidence="4" type="ORF">PSAL_004190</name>
</gene>
<keyword evidence="1" id="KW-0540">Nuclease</keyword>
<dbReference type="Pfam" id="PF00565">
    <property type="entry name" value="SNase"/>
    <property type="match status" value="1"/>
</dbReference>
<evidence type="ECO:0000256" key="2">
    <source>
        <dbReference type="ARBA" id="ARBA00022759"/>
    </source>
</evidence>
<dbReference type="InterPro" id="IPR016071">
    <property type="entry name" value="Staphylococal_nuclease_OB-fold"/>
</dbReference>
<dbReference type="SUPFAM" id="SSF50199">
    <property type="entry name" value="Staphylococcal nuclease"/>
    <property type="match status" value="1"/>
</dbReference>
<dbReference type="OrthoDB" id="9805504at2"/>
<evidence type="ECO:0000256" key="1">
    <source>
        <dbReference type="ARBA" id="ARBA00022722"/>
    </source>
</evidence>
<dbReference type="GO" id="GO:0004519">
    <property type="term" value="F:endonuclease activity"/>
    <property type="evidence" value="ECO:0007669"/>
    <property type="project" value="UniProtKB-KW"/>
</dbReference>
<dbReference type="EMBL" id="CP060436">
    <property type="protein sequence ID" value="QPM89204.1"/>
    <property type="molecule type" value="Genomic_DNA"/>
</dbReference>
<evidence type="ECO:0000313" key="4">
    <source>
        <dbReference type="EMBL" id="QPM89204.1"/>
    </source>
</evidence>
<dbReference type="InterPro" id="IPR035437">
    <property type="entry name" value="SNase_OB-fold_sf"/>
</dbReference>
<accession>A0A418SFD1</accession>
<keyword evidence="2" id="KW-0255">Endonuclease</keyword>
<dbReference type="PROSITE" id="PS50830">
    <property type="entry name" value="TNASE_3"/>
    <property type="match status" value="1"/>
</dbReference>
<organism evidence="4 5">
    <name type="scientific">Pseudooceanicola algae</name>
    <dbReference type="NCBI Taxonomy" id="1537215"/>
    <lineage>
        <taxon>Bacteria</taxon>
        <taxon>Pseudomonadati</taxon>
        <taxon>Pseudomonadota</taxon>
        <taxon>Alphaproteobacteria</taxon>
        <taxon>Rhodobacterales</taxon>
        <taxon>Paracoccaceae</taxon>
        <taxon>Pseudooceanicola</taxon>
    </lineage>
</organism>
<evidence type="ECO:0000256" key="3">
    <source>
        <dbReference type="ARBA" id="ARBA00022801"/>
    </source>
</evidence>
<dbReference type="Proteomes" id="UP000283786">
    <property type="component" value="Chromosome"/>
</dbReference>
<proteinExistence type="predicted"/>
<keyword evidence="5" id="KW-1185">Reference proteome</keyword>
<evidence type="ECO:0000313" key="5">
    <source>
        <dbReference type="Proteomes" id="UP000283786"/>
    </source>
</evidence>
<dbReference type="SMART" id="SM00318">
    <property type="entry name" value="SNc"/>
    <property type="match status" value="1"/>
</dbReference>
<name>A0A418SFD1_9RHOB</name>
<keyword evidence="3" id="KW-0378">Hydrolase</keyword>
<reference evidence="4 5" key="1">
    <citation type="submission" date="2020-08" db="EMBL/GenBank/DDBJ databases">
        <title>Genome sequence of Rhodobacteraceae bacterium Lw-13e.</title>
        <authorList>
            <person name="Poehlein A."/>
            <person name="Wolter L."/>
            <person name="Daniel R."/>
            <person name="Brinkhoff T."/>
        </authorList>
    </citation>
    <scope>NUCLEOTIDE SEQUENCE [LARGE SCALE GENOMIC DNA]</scope>
    <source>
        <strain evidence="4 5">Lw-13e</strain>
    </source>
</reference>
<dbReference type="AlphaFoldDB" id="A0A418SFD1"/>
<dbReference type="RefSeq" id="WP_119839719.1">
    <property type="nucleotide sequence ID" value="NZ_CP060436.1"/>
</dbReference>
<dbReference type="GO" id="GO:0016787">
    <property type="term" value="F:hydrolase activity"/>
    <property type="evidence" value="ECO:0007669"/>
    <property type="project" value="UniProtKB-KW"/>
</dbReference>
<dbReference type="PANTHER" id="PTHR12302:SF3">
    <property type="entry name" value="SERINE_THREONINE-PROTEIN KINASE 31"/>
    <property type="match status" value="1"/>
</dbReference>